<keyword evidence="2" id="KW-1185">Reference proteome</keyword>
<dbReference type="EMBL" id="QFLI01000007">
    <property type="protein sequence ID" value="PXX98843.1"/>
    <property type="molecule type" value="Genomic_DNA"/>
</dbReference>
<dbReference type="AlphaFoldDB" id="A0A2V3ZU10"/>
<accession>A0A2V3ZU10</accession>
<comment type="caution">
    <text evidence="1">The sequence shown here is derived from an EMBL/GenBank/DDBJ whole genome shotgun (WGS) entry which is preliminary data.</text>
</comment>
<organism evidence="1 2">
    <name type="scientific">Marinifilum breve</name>
    <dbReference type="NCBI Taxonomy" id="2184082"/>
    <lineage>
        <taxon>Bacteria</taxon>
        <taxon>Pseudomonadati</taxon>
        <taxon>Bacteroidota</taxon>
        <taxon>Bacteroidia</taxon>
        <taxon>Marinilabiliales</taxon>
        <taxon>Marinifilaceae</taxon>
    </lineage>
</organism>
<sequence>MNNDLTHTNERFSVLSNSSDFLNIILNNISSCVMLLDNELRLRAFNDPLTTIFSNKKNQELLYRKCGEVLGCAHQIEEDSPCGSTSKCNTCEIRISALLSYVENRPVDNENLIKSFVDFDGNREDKHLQFSTRLFKYRDENYIVAIIDDITELKTLQIAKQEMLH</sequence>
<name>A0A2V3ZU10_9BACT</name>
<gene>
    <name evidence="1" type="ORF">DF185_15825</name>
</gene>
<reference evidence="1 2" key="1">
    <citation type="submission" date="2018-05" db="EMBL/GenBank/DDBJ databases">
        <title>Marinifilum breve JC075T sp. nov., a marine bacterium isolated from Yongle Blue Hole in the South China Sea.</title>
        <authorList>
            <person name="Fu T."/>
        </authorList>
    </citation>
    <scope>NUCLEOTIDE SEQUENCE [LARGE SCALE GENOMIC DNA]</scope>
    <source>
        <strain evidence="1 2">JC075</strain>
    </source>
</reference>
<proteinExistence type="predicted"/>
<protein>
    <recommendedName>
        <fullName evidence="3">PAS domain-containing protein</fullName>
    </recommendedName>
</protein>
<evidence type="ECO:0000313" key="1">
    <source>
        <dbReference type="EMBL" id="PXX98843.1"/>
    </source>
</evidence>
<evidence type="ECO:0008006" key="3">
    <source>
        <dbReference type="Google" id="ProtNLM"/>
    </source>
</evidence>
<dbReference type="Proteomes" id="UP000248079">
    <property type="component" value="Unassembled WGS sequence"/>
</dbReference>
<dbReference type="Gene3D" id="3.30.450.20">
    <property type="entry name" value="PAS domain"/>
    <property type="match status" value="1"/>
</dbReference>
<evidence type="ECO:0000313" key="2">
    <source>
        <dbReference type="Proteomes" id="UP000248079"/>
    </source>
</evidence>
<dbReference type="OrthoDB" id="1122419at2"/>
<dbReference type="RefSeq" id="WP_110361734.1">
    <property type="nucleotide sequence ID" value="NZ_QFLI01000007.1"/>
</dbReference>